<gene>
    <name evidence="3" type="ORF">C2R22_21570</name>
</gene>
<dbReference type="Proteomes" id="UP000236584">
    <property type="component" value="Plasmid unnamed1"/>
</dbReference>
<feature type="domain" description="Amidohydrolase-related" evidence="2">
    <location>
        <begin position="27"/>
        <end position="270"/>
    </location>
</feature>
<name>A0A2I8VQI2_9EURY</name>
<dbReference type="InterPro" id="IPR032465">
    <property type="entry name" value="ACMSD"/>
</dbReference>
<dbReference type="InterPro" id="IPR006680">
    <property type="entry name" value="Amidohydro-rel"/>
</dbReference>
<organism evidence="3 4">
    <name type="scientific">Salinigranum rubrum</name>
    <dbReference type="NCBI Taxonomy" id="755307"/>
    <lineage>
        <taxon>Archaea</taxon>
        <taxon>Methanobacteriati</taxon>
        <taxon>Methanobacteriota</taxon>
        <taxon>Stenosarchaea group</taxon>
        <taxon>Halobacteria</taxon>
        <taxon>Halobacteriales</taxon>
        <taxon>Haloferacaceae</taxon>
        <taxon>Salinigranum</taxon>
    </lineage>
</organism>
<dbReference type="OrthoDB" id="34429at2157"/>
<evidence type="ECO:0000313" key="3">
    <source>
        <dbReference type="EMBL" id="AUV84165.1"/>
    </source>
</evidence>
<protein>
    <recommendedName>
        <fullName evidence="2">Amidohydrolase-related domain-containing protein</fullName>
    </recommendedName>
</protein>
<keyword evidence="3" id="KW-0614">Plasmid</keyword>
<reference evidence="3 4" key="1">
    <citation type="submission" date="2018-01" db="EMBL/GenBank/DDBJ databases">
        <title>Complete genome sequence of Salinigranum rubrum GX10T, an extremely halophilic archaeon isolated from a marine solar saltern.</title>
        <authorList>
            <person name="Han S."/>
        </authorList>
    </citation>
    <scope>NUCLEOTIDE SEQUENCE [LARGE SCALE GENOMIC DNA]</scope>
    <source>
        <strain evidence="3 4">GX10</strain>
        <plasmid evidence="4">Plasmid unnamed1</plasmid>
    </source>
</reference>
<evidence type="ECO:0000259" key="2">
    <source>
        <dbReference type="Pfam" id="PF04909"/>
    </source>
</evidence>
<dbReference type="SUPFAM" id="SSF51556">
    <property type="entry name" value="Metallo-dependent hydrolases"/>
    <property type="match status" value="1"/>
</dbReference>
<dbReference type="EMBL" id="CP026310">
    <property type="protein sequence ID" value="AUV84165.1"/>
    <property type="molecule type" value="Genomic_DNA"/>
</dbReference>
<dbReference type="PANTHER" id="PTHR21240:SF28">
    <property type="entry name" value="ISO-OROTATE DECARBOXYLASE (EUROFUNG)"/>
    <property type="match status" value="1"/>
</dbReference>
<dbReference type="InterPro" id="IPR032466">
    <property type="entry name" value="Metal_Hydrolase"/>
</dbReference>
<dbReference type="PANTHER" id="PTHR21240">
    <property type="entry name" value="2-AMINO-3-CARBOXYLMUCONATE-6-SEMIALDEHYDE DECARBOXYLASE"/>
    <property type="match status" value="1"/>
</dbReference>
<dbReference type="KEGG" id="srub:C2R22_21570"/>
<sequence length="270" mass="29857">MDGRTRYREDGGLGLDAEPHLRRVHPEQSTELVRAINDGYADLESRYPDAFAGLGMLPLREPEQALVEVDRIAGDLDLSGIALPTSINGDRLSAPELAPVFDRVDELGLTAFIHPHGNVLSDTLGPAETILNPLVIFPTDTTLQVARLIYDGFFDAHDFDLVISHMGGALLHLAGRIDKGRREINDPDAPPTKPFVEYLQEFYYDTISFHQPALEAALKTVGIDRFVFGTDYPFDMEEFDTAVGDVEAVVPAAADREKIMSETARDLFDF</sequence>
<dbReference type="GO" id="GO:0019748">
    <property type="term" value="P:secondary metabolic process"/>
    <property type="evidence" value="ECO:0007669"/>
    <property type="project" value="TreeGrafter"/>
</dbReference>
<dbReference type="GO" id="GO:0016787">
    <property type="term" value="F:hydrolase activity"/>
    <property type="evidence" value="ECO:0007669"/>
    <property type="project" value="InterPro"/>
</dbReference>
<dbReference type="GO" id="GO:0005737">
    <property type="term" value="C:cytoplasm"/>
    <property type="evidence" value="ECO:0007669"/>
    <property type="project" value="TreeGrafter"/>
</dbReference>
<dbReference type="Pfam" id="PF04909">
    <property type="entry name" value="Amidohydro_2"/>
    <property type="match status" value="1"/>
</dbReference>
<geneLocation type="plasmid" evidence="3">
    <name>unnamed1</name>
</geneLocation>
<dbReference type="Gene3D" id="3.20.20.140">
    <property type="entry name" value="Metal-dependent hydrolases"/>
    <property type="match status" value="1"/>
</dbReference>
<proteinExistence type="predicted"/>
<dbReference type="GO" id="GO:0016831">
    <property type="term" value="F:carboxy-lyase activity"/>
    <property type="evidence" value="ECO:0007669"/>
    <property type="project" value="InterPro"/>
</dbReference>
<keyword evidence="4" id="KW-1185">Reference proteome</keyword>
<accession>A0A2I8VQI2</accession>
<evidence type="ECO:0000256" key="1">
    <source>
        <dbReference type="ARBA" id="ARBA00023239"/>
    </source>
</evidence>
<evidence type="ECO:0000313" key="4">
    <source>
        <dbReference type="Proteomes" id="UP000236584"/>
    </source>
</evidence>
<keyword evidence="1" id="KW-0456">Lyase</keyword>
<dbReference type="AlphaFoldDB" id="A0A2I8VQI2"/>